<keyword evidence="2" id="KW-0732">Signal</keyword>
<name>A0A517TVP4_9BACT</name>
<proteinExistence type="predicted"/>
<keyword evidence="5" id="KW-1185">Reference proteome</keyword>
<dbReference type="InterPro" id="IPR001223">
    <property type="entry name" value="Glyco_hydro18_cat"/>
</dbReference>
<evidence type="ECO:0000256" key="1">
    <source>
        <dbReference type="SAM" id="MobiDB-lite"/>
    </source>
</evidence>
<dbReference type="AlphaFoldDB" id="A0A517TVP4"/>
<dbReference type="Proteomes" id="UP000317909">
    <property type="component" value="Chromosome"/>
</dbReference>
<dbReference type="RefSeq" id="WP_145432011.1">
    <property type="nucleotide sequence ID" value="NZ_CP036339.1"/>
</dbReference>
<sequence precursor="true">MLGARTRPGSLRATTLCAVFANLILASAAAAQSSSVSAWSAADFRIWGFVPNWATQSQINAFAGNGSYDHVSDVLYFGGVQPRADGSLYYASNATGHLNALKSAAVTRGFALHSSMFTVNGGTVDDVWNSIVSNPGIRATFVNNVKNFLVANNMKGYNLDWERPETDAEWSNYTQLAKDLRAVLHPLGIEVSVDDYGYADADWDDTAVFDAGAAYDQLFIMGYHYGASSNATFANTKLALTGQGAAKAFKNEQLVLGIGTWGANGPATVSLEAIAAASPNLPYDALTFTGTVNDISGVSQTGTWTIESRKQVREKVQLALDRNMPGIMSWTLHYDAKNKLSLHRVAQHYAMFKRQAPDLNLDGKVNAADANALANSMGTVVGATGTGTAAQFEAFYMGGNWERGDRDGNGFVNQADANWLANRYNALGVALPDRLAYSGTFEKFDGSVGLTGRWAAGRSRSGLEETGNFTQHKPTSLFFAGSGAGASKYRDTSVTIRNQNAAEALSSLNTAPRTMHVTLAQPIDLAAEQDTYITFLVRQNTAELSPAQINSANRTLSLELLNASGVSQYDFSFHGQQTDFSIRSQADMAGEDAQSDGFAPDATYLFVGKISGNGAGANTLHASLFADGAAVGNFTDPLYPWMITAQGGADFNPLITDLQLKSLFEGSFTVGNLWIGQENSFFSAPLAGDFNADGVVDVDDLSRWQAGVGAVGSVTHWQGDANGDQVVDGIDLLIWQRRLGMVATTTAASALPEPSALALATISLVIVAARSRSNRGRKEEVAEAGAEQPPESPKKVGSARRGGAKCGAVAKTSLSPPTASELLQLMAGWHQLPQSTQGMIHEAIRGITGGFGSSVR</sequence>
<feature type="domain" description="GH18" evidence="3">
    <location>
        <begin position="44"/>
        <end position="353"/>
    </location>
</feature>
<dbReference type="Pfam" id="PF00704">
    <property type="entry name" value="Glyco_hydro_18"/>
    <property type="match status" value="1"/>
</dbReference>
<organism evidence="4 5">
    <name type="scientific">Lacipirellula limnantheis</name>
    <dbReference type="NCBI Taxonomy" id="2528024"/>
    <lineage>
        <taxon>Bacteria</taxon>
        <taxon>Pseudomonadati</taxon>
        <taxon>Planctomycetota</taxon>
        <taxon>Planctomycetia</taxon>
        <taxon>Pirellulales</taxon>
        <taxon>Lacipirellulaceae</taxon>
        <taxon>Lacipirellula</taxon>
    </lineage>
</organism>
<accession>A0A517TVP4</accession>
<keyword evidence="4" id="KW-0378">Hydrolase</keyword>
<dbReference type="SMART" id="SM00636">
    <property type="entry name" value="Glyco_18"/>
    <property type="match status" value="1"/>
</dbReference>
<dbReference type="GO" id="GO:0016787">
    <property type="term" value="F:hydrolase activity"/>
    <property type="evidence" value="ECO:0007669"/>
    <property type="project" value="UniProtKB-KW"/>
</dbReference>
<dbReference type="SUPFAM" id="SSF51445">
    <property type="entry name" value="(Trans)glycosidases"/>
    <property type="match status" value="1"/>
</dbReference>
<gene>
    <name evidence="4" type="ORF">I41_16150</name>
</gene>
<dbReference type="GO" id="GO:0008061">
    <property type="term" value="F:chitin binding"/>
    <property type="evidence" value="ECO:0007669"/>
    <property type="project" value="InterPro"/>
</dbReference>
<dbReference type="PROSITE" id="PS00018">
    <property type="entry name" value="EF_HAND_1"/>
    <property type="match status" value="1"/>
</dbReference>
<reference evidence="4 5" key="1">
    <citation type="submission" date="2019-02" db="EMBL/GenBank/DDBJ databases">
        <title>Deep-cultivation of Planctomycetes and their phenomic and genomic characterization uncovers novel biology.</title>
        <authorList>
            <person name="Wiegand S."/>
            <person name="Jogler M."/>
            <person name="Boedeker C."/>
            <person name="Pinto D."/>
            <person name="Vollmers J."/>
            <person name="Rivas-Marin E."/>
            <person name="Kohn T."/>
            <person name="Peeters S.H."/>
            <person name="Heuer A."/>
            <person name="Rast P."/>
            <person name="Oberbeckmann S."/>
            <person name="Bunk B."/>
            <person name="Jeske O."/>
            <person name="Meyerdierks A."/>
            <person name="Storesund J.E."/>
            <person name="Kallscheuer N."/>
            <person name="Luecker S."/>
            <person name="Lage O.M."/>
            <person name="Pohl T."/>
            <person name="Merkel B.J."/>
            <person name="Hornburger P."/>
            <person name="Mueller R.-W."/>
            <person name="Bruemmer F."/>
            <person name="Labrenz M."/>
            <person name="Spormann A.M."/>
            <person name="Op den Camp H."/>
            <person name="Overmann J."/>
            <person name="Amann R."/>
            <person name="Jetten M.S.M."/>
            <person name="Mascher T."/>
            <person name="Medema M.H."/>
            <person name="Devos D.P."/>
            <person name="Kaster A.-K."/>
            <person name="Ovreas L."/>
            <person name="Rohde M."/>
            <person name="Galperin M.Y."/>
            <person name="Jogler C."/>
        </authorList>
    </citation>
    <scope>NUCLEOTIDE SEQUENCE [LARGE SCALE GENOMIC DNA]</scope>
    <source>
        <strain evidence="4 5">I41</strain>
    </source>
</reference>
<dbReference type="Gene3D" id="3.20.20.80">
    <property type="entry name" value="Glycosidases"/>
    <property type="match status" value="1"/>
</dbReference>
<dbReference type="PANTHER" id="PTHR46073:SF1">
    <property type="entry name" value="GH18 DOMAIN-CONTAINING PROTEIN-RELATED"/>
    <property type="match status" value="1"/>
</dbReference>
<feature type="chain" id="PRO_5021733641" evidence="2">
    <location>
        <begin position="32"/>
        <end position="856"/>
    </location>
</feature>
<dbReference type="Gene3D" id="1.10.1330.10">
    <property type="entry name" value="Dockerin domain"/>
    <property type="match status" value="2"/>
</dbReference>
<dbReference type="KEGG" id="llh:I41_16150"/>
<evidence type="ECO:0000313" key="5">
    <source>
        <dbReference type="Proteomes" id="UP000317909"/>
    </source>
</evidence>
<dbReference type="GO" id="GO:0000272">
    <property type="term" value="P:polysaccharide catabolic process"/>
    <property type="evidence" value="ECO:0007669"/>
    <property type="project" value="InterPro"/>
</dbReference>
<evidence type="ECO:0000256" key="2">
    <source>
        <dbReference type="SAM" id="SignalP"/>
    </source>
</evidence>
<dbReference type="EMBL" id="CP036339">
    <property type="protein sequence ID" value="QDT72437.1"/>
    <property type="molecule type" value="Genomic_DNA"/>
</dbReference>
<dbReference type="OrthoDB" id="225404at2"/>
<dbReference type="InterPro" id="IPR011583">
    <property type="entry name" value="Chitinase_II/V-like_cat"/>
</dbReference>
<feature type="signal peptide" evidence="2">
    <location>
        <begin position="1"/>
        <end position="31"/>
    </location>
</feature>
<protein>
    <submittedName>
        <fullName evidence="4">Glycosyl hydrolases family 18</fullName>
    </submittedName>
</protein>
<dbReference type="PROSITE" id="PS51910">
    <property type="entry name" value="GH18_2"/>
    <property type="match status" value="1"/>
</dbReference>
<dbReference type="InterPro" id="IPR036439">
    <property type="entry name" value="Dockerin_dom_sf"/>
</dbReference>
<dbReference type="PANTHER" id="PTHR46073">
    <property type="entry name" value="CHITINASE"/>
    <property type="match status" value="1"/>
</dbReference>
<dbReference type="SUPFAM" id="SSF63446">
    <property type="entry name" value="Type I dockerin domain"/>
    <property type="match status" value="1"/>
</dbReference>
<feature type="region of interest" description="Disordered" evidence="1">
    <location>
        <begin position="778"/>
        <end position="803"/>
    </location>
</feature>
<evidence type="ECO:0000259" key="3">
    <source>
        <dbReference type="PROSITE" id="PS51910"/>
    </source>
</evidence>
<evidence type="ECO:0000313" key="4">
    <source>
        <dbReference type="EMBL" id="QDT72437.1"/>
    </source>
</evidence>
<dbReference type="InterPro" id="IPR018247">
    <property type="entry name" value="EF_Hand_1_Ca_BS"/>
</dbReference>
<dbReference type="InterPro" id="IPR017853">
    <property type="entry name" value="GH"/>
</dbReference>